<feature type="binding site" evidence="6">
    <location>
        <position position="345"/>
    </location>
    <ligand>
        <name>substrate</name>
    </ligand>
</feature>
<feature type="binding site" evidence="6">
    <location>
        <position position="377"/>
    </location>
    <ligand>
        <name>substrate</name>
    </ligand>
</feature>
<dbReference type="Gene3D" id="2.40.37.10">
    <property type="entry name" value="Lyase, Ornithine Decarboxylase, Chain A, domain 1"/>
    <property type="match status" value="1"/>
</dbReference>
<evidence type="ECO:0000256" key="6">
    <source>
        <dbReference type="HAMAP-Rule" id="MF_02120"/>
    </source>
</evidence>
<evidence type="ECO:0000256" key="1">
    <source>
        <dbReference type="ARBA" id="ARBA00001933"/>
    </source>
</evidence>
<feature type="domain" description="Orn/DAP/Arg decarboxylase 2 C-terminal" evidence="10">
    <location>
        <begin position="313"/>
        <end position="404"/>
    </location>
</feature>
<evidence type="ECO:0000259" key="10">
    <source>
        <dbReference type="Pfam" id="PF00278"/>
    </source>
</evidence>
<dbReference type="CDD" id="cd06828">
    <property type="entry name" value="PLPDE_III_DapDC"/>
    <property type="match status" value="1"/>
</dbReference>
<feature type="binding site" evidence="6">
    <location>
        <position position="263"/>
    </location>
    <ligand>
        <name>pyridoxal 5'-phosphate</name>
        <dbReference type="ChEBI" id="CHEBI:597326"/>
    </ligand>
</feature>
<comment type="catalytic activity">
    <reaction evidence="6 8">
        <text>meso-2,6-diaminopimelate + H(+) = L-lysine + CO2</text>
        <dbReference type="Rhea" id="RHEA:15101"/>
        <dbReference type="ChEBI" id="CHEBI:15378"/>
        <dbReference type="ChEBI" id="CHEBI:16526"/>
        <dbReference type="ChEBI" id="CHEBI:32551"/>
        <dbReference type="ChEBI" id="CHEBI:57791"/>
        <dbReference type="EC" id="4.1.1.20"/>
    </reaction>
</comment>
<keyword evidence="5 6" id="KW-0456">Lyase</keyword>
<keyword evidence="3 6" id="KW-0663">Pyridoxal phosphate</keyword>
<dbReference type="SUPFAM" id="SSF50621">
    <property type="entry name" value="Alanine racemase C-terminal domain-like"/>
    <property type="match status" value="1"/>
</dbReference>
<dbReference type="EMBL" id="JBHSPR010000100">
    <property type="protein sequence ID" value="MFC6023648.1"/>
    <property type="molecule type" value="Genomic_DNA"/>
</dbReference>
<dbReference type="PANTHER" id="PTHR43727">
    <property type="entry name" value="DIAMINOPIMELATE DECARBOXYLASE"/>
    <property type="match status" value="1"/>
</dbReference>
<evidence type="ECO:0000256" key="2">
    <source>
        <dbReference type="ARBA" id="ARBA00022793"/>
    </source>
</evidence>
<feature type="region of interest" description="Disordered" evidence="9">
    <location>
        <begin position="1"/>
        <end position="26"/>
    </location>
</feature>
<dbReference type="PRINTS" id="PR01181">
    <property type="entry name" value="DAPDCRBXLASE"/>
</dbReference>
<proteinExistence type="inferred from homology"/>
<dbReference type="NCBIfam" id="TIGR01048">
    <property type="entry name" value="lysA"/>
    <property type="match status" value="1"/>
</dbReference>
<keyword evidence="13" id="KW-1185">Reference proteome</keyword>
<comment type="pathway">
    <text evidence="6 8">Amino-acid biosynthesis; L-lysine biosynthesis via DAP pathway; L-lysine from DL-2,6-diaminopimelate: step 1/1.</text>
</comment>
<evidence type="ECO:0000256" key="8">
    <source>
        <dbReference type="RuleBase" id="RU003738"/>
    </source>
</evidence>
<feature type="binding site" evidence="6">
    <location>
        <position position="308"/>
    </location>
    <ligand>
        <name>substrate</name>
    </ligand>
</feature>
<dbReference type="InterPro" id="IPR002986">
    <property type="entry name" value="DAP_deCOOHase_LysA"/>
</dbReference>
<dbReference type="PROSITE" id="PS00878">
    <property type="entry name" value="ODR_DC_2_1"/>
    <property type="match status" value="1"/>
</dbReference>
<reference evidence="13" key="1">
    <citation type="journal article" date="2019" name="Int. J. Syst. Evol. Microbiol.">
        <title>The Global Catalogue of Microorganisms (GCM) 10K type strain sequencing project: providing services to taxonomists for standard genome sequencing and annotation.</title>
        <authorList>
            <consortium name="The Broad Institute Genomics Platform"/>
            <consortium name="The Broad Institute Genome Sequencing Center for Infectious Disease"/>
            <person name="Wu L."/>
            <person name="Ma J."/>
        </authorList>
    </citation>
    <scope>NUCLEOTIDE SEQUENCE [LARGE SCALE GENOMIC DNA]</scope>
    <source>
        <strain evidence="13">ZS-35-S2</strain>
    </source>
</reference>
<organism evidence="12 13">
    <name type="scientific">Plantactinospora solaniradicis</name>
    <dbReference type="NCBI Taxonomy" id="1723736"/>
    <lineage>
        <taxon>Bacteria</taxon>
        <taxon>Bacillati</taxon>
        <taxon>Actinomycetota</taxon>
        <taxon>Actinomycetes</taxon>
        <taxon>Micromonosporales</taxon>
        <taxon>Micromonosporaceae</taxon>
        <taxon>Plantactinospora</taxon>
    </lineage>
</organism>
<feature type="domain" description="Orn/DAP/Arg decarboxylase 2 N-terminal" evidence="11">
    <location>
        <begin position="58"/>
        <end position="312"/>
    </location>
</feature>
<dbReference type="SUPFAM" id="SSF51419">
    <property type="entry name" value="PLP-binding barrel"/>
    <property type="match status" value="1"/>
</dbReference>
<accession>A0ABW1KTY4</accession>
<dbReference type="InterPro" id="IPR029066">
    <property type="entry name" value="PLP-binding_barrel"/>
</dbReference>
<dbReference type="RefSeq" id="WP_377434221.1">
    <property type="nucleotide sequence ID" value="NZ_JBHSPR010000100.1"/>
</dbReference>
<dbReference type="Gene3D" id="3.20.20.10">
    <property type="entry name" value="Alanine racemase"/>
    <property type="match status" value="1"/>
</dbReference>
<dbReference type="Pfam" id="PF02784">
    <property type="entry name" value="Orn_Arg_deC_N"/>
    <property type="match status" value="1"/>
</dbReference>
<comment type="function">
    <text evidence="6">Specifically catalyzes the decarboxylation of meso-diaminopimelate (meso-DAP) to L-lysine.</text>
</comment>
<dbReference type="GO" id="GO:0008836">
    <property type="term" value="F:diaminopimelate decarboxylase activity"/>
    <property type="evidence" value="ECO:0007669"/>
    <property type="project" value="UniProtKB-EC"/>
</dbReference>
<feature type="binding site" evidence="6">
    <location>
        <begin position="305"/>
        <end position="308"/>
    </location>
    <ligand>
        <name>pyridoxal 5'-phosphate</name>
        <dbReference type="ChEBI" id="CHEBI:597326"/>
    </ligand>
</feature>
<comment type="caution">
    <text evidence="12">The sequence shown here is derived from an EMBL/GenBank/DDBJ whole genome shotgun (WGS) entry which is preliminary data.</text>
</comment>
<dbReference type="InterPro" id="IPR022643">
    <property type="entry name" value="De-COase2_C"/>
</dbReference>
<dbReference type="InterPro" id="IPR022653">
    <property type="entry name" value="De-COase2_pyr-phos_BS"/>
</dbReference>
<dbReference type="Pfam" id="PF00278">
    <property type="entry name" value="Orn_DAP_Arg_deC"/>
    <property type="match status" value="1"/>
</dbReference>
<dbReference type="InterPro" id="IPR009006">
    <property type="entry name" value="Ala_racemase/Decarboxylase_C"/>
</dbReference>
<keyword evidence="6" id="KW-0028">Amino-acid biosynthesis</keyword>
<evidence type="ECO:0000259" key="11">
    <source>
        <dbReference type="Pfam" id="PF02784"/>
    </source>
</evidence>
<evidence type="ECO:0000313" key="13">
    <source>
        <dbReference type="Proteomes" id="UP001596203"/>
    </source>
</evidence>
<dbReference type="PANTHER" id="PTHR43727:SF2">
    <property type="entry name" value="GROUP IV DECARBOXYLASE"/>
    <property type="match status" value="1"/>
</dbReference>
<feature type="compositionally biased region" description="Basic and acidic residues" evidence="9">
    <location>
        <begin position="1"/>
        <end position="17"/>
    </location>
</feature>
<comment type="similarity">
    <text evidence="6">Belongs to the Orn/Lys/Arg decarboxylase class-II family. LysA subfamily.</text>
</comment>
<dbReference type="InterPro" id="IPR000183">
    <property type="entry name" value="Orn/DAP/Arg_de-COase"/>
</dbReference>
<gene>
    <name evidence="6 12" type="primary">lysA</name>
    <name evidence="12" type="ORF">ACFP2T_46785</name>
</gene>
<dbReference type="PRINTS" id="PR01179">
    <property type="entry name" value="ODADCRBXLASE"/>
</dbReference>
<sequence length="449" mass="47832">MGSDSARSHPDHVEHPSGVRVWPRNVHRGPEGGLKVGALSLDRIADQFGTPAFVLDEAEFRGRCREFRDAFPEAKVYYAGKAFLCRAVAAMAHQEGLGVDVCSGGELTVALSAGVPPETITMHGNNKSLEELERATALGVGTIVVDSFEEVARLTAIARRRGVRPGVMVRVMPGVEAHTHELVATAHDDQKFGLSLRDGSAEAAISGIISDGVLQMRGLHCHVGSQIFDSSAHELAATRVLALYARFGMPDGGPWPELNLGGGFGISYTTAEEPVSLCDFAAALEKVIGQECATLRIPHPQLVIEPGRAIVGPSMLTLYRVGTVKPRPGLRTYVSVDGGMSDNIRTALYDATYTATIANRTSTVAPVPTRVVGRHCESGDIVVREARLPGDVRSGDLLAVAATGAYCRGMASNYNHTPRPPVLAVNHQGVRAVVRRETDADLMNLDVGP</sequence>
<evidence type="ECO:0000256" key="4">
    <source>
        <dbReference type="ARBA" id="ARBA00023154"/>
    </source>
</evidence>
<dbReference type="Proteomes" id="UP001596203">
    <property type="component" value="Unassembled WGS sequence"/>
</dbReference>
<evidence type="ECO:0000313" key="12">
    <source>
        <dbReference type="EMBL" id="MFC6023648.1"/>
    </source>
</evidence>
<evidence type="ECO:0000256" key="7">
    <source>
        <dbReference type="NCBIfam" id="TIGR01048"/>
    </source>
</evidence>
<feature type="binding site" evidence="6">
    <location>
        <position position="406"/>
    </location>
    <ligand>
        <name>pyridoxal 5'-phosphate</name>
        <dbReference type="ChEBI" id="CHEBI:597326"/>
    </ligand>
</feature>
<feature type="binding site" evidence="6">
    <location>
        <position position="349"/>
    </location>
    <ligand>
        <name>substrate</name>
    </ligand>
</feature>
<evidence type="ECO:0000256" key="5">
    <source>
        <dbReference type="ARBA" id="ARBA00023239"/>
    </source>
</evidence>
<dbReference type="InterPro" id="IPR022644">
    <property type="entry name" value="De-COase2_N"/>
</dbReference>
<comment type="cofactor">
    <cofactor evidence="1 6 8">
        <name>pyridoxal 5'-phosphate</name>
        <dbReference type="ChEBI" id="CHEBI:597326"/>
    </cofactor>
</comment>
<feature type="modified residue" description="N6-(pyridoxal phosphate)lysine" evidence="6">
    <location>
        <position position="81"/>
    </location>
</feature>
<keyword evidence="4 6" id="KW-0457">Lysine biosynthesis</keyword>
<name>A0ABW1KTY4_9ACTN</name>
<evidence type="ECO:0000256" key="3">
    <source>
        <dbReference type="ARBA" id="ARBA00022898"/>
    </source>
</evidence>
<keyword evidence="2 6" id="KW-0210">Decarboxylase</keyword>
<evidence type="ECO:0000256" key="9">
    <source>
        <dbReference type="SAM" id="MobiDB-lite"/>
    </source>
</evidence>
<comment type="subunit">
    <text evidence="6">Homodimer.</text>
</comment>
<dbReference type="EC" id="4.1.1.20" evidence="6 7"/>
<dbReference type="HAMAP" id="MF_02120">
    <property type="entry name" value="LysA"/>
    <property type="match status" value="1"/>
</dbReference>
<protein>
    <recommendedName>
        <fullName evidence="6 7">Diaminopimelate decarboxylase</fullName>
        <shortName evidence="6">DAP decarboxylase</shortName>
        <shortName evidence="6">DAPDC</shortName>
        <ecNumber evidence="6 7">4.1.1.20</ecNumber>
    </recommendedName>
</protein>
<feature type="binding site" evidence="6">
    <location>
        <position position="406"/>
    </location>
    <ligand>
        <name>substrate</name>
    </ligand>
</feature>